<reference evidence="10 11" key="1">
    <citation type="journal article" date="2015" name="PLoS ONE">
        <title>Genome Sequence of Bacillus endophyticus and Analysis of Its Companion Mechanism in the Ketogulonigenium vulgare-Bacillus Strain Consortium.</title>
        <authorList>
            <person name="Jia N."/>
            <person name="Du J."/>
            <person name="Ding M.Z."/>
            <person name="Gao F."/>
            <person name="Yuan Y.J."/>
        </authorList>
    </citation>
    <scope>NUCLEOTIDE SEQUENCE [LARGE SCALE GENOMIC DNA]</scope>
    <source>
        <strain evidence="10 11">Hbe603</strain>
    </source>
</reference>
<comment type="similarity">
    <text evidence="2 8">Belongs to the PHP hydrolase family. HisK subfamily.</text>
</comment>
<gene>
    <name evidence="10" type="ORF">BEH_14690</name>
</gene>
<dbReference type="GO" id="GO:0005737">
    <property type="term" value="C:cytoplasm"/>
    <property type="evidence" value="ECO:0007669"/>
    <property type="project" value="TreeGrafter"/>
</dbReference>
<keyword evidence="5 8" id="KW-0378">Hydrolase</keyword>
<dbReference type="UniPathway" id="UPA00031">
    <property type="reaction ID" value="UER00013"/>
</dbReference>
<dbReference type="EMBL" id="CP011974">
    <property type="protein sequence ID" value="AKO93213.1"/>
    <property type="molecule type" value="Genomic_DNA"/>
</dbReference>
<proteinExistence type="inferred from homology"/>
<evidence type="ECO:0000256" key="3">
    <source>
        <dbReference type="ARBA" id="ARBA00013085"/>
    </source>
</evidence>
<keyword evidence="4 8" id="KW-0028">Amino-acid biosynthesis</keyword>
<evidence type="ECO:0000256" key="8">
    <source>
        <dbReference type="RuleBase" id="RU366003"/>
    </source>
</evidence>
<evidence type="ECO:0000313" key="11">
    <source>
        <dbReference type="Proteomes" id="UP000036202"/>
    </source>
</evidence>
<dbReference type="NCBIfam" id="TIGR01856">
    <property type="entry name" value="hisJ_fam"/>
    <property type="match status" value="1"/>
</dbReference>
<comment type="catalytic activity">
    <reaction evidence="7 8">
        <text>L-histidinol phosphate + H2O = L-histidinol + phosphate</text>
        <dbReference type="Rhea" id="RHEA:14465"/>
        <dbReference type="ChEBI" id="CHEBI:15377"/>
        <dbReference type="ChEBI" id="CHEBI:43474"/>
        <dbReference type="ChEBI" id="CHEBI:57699"/>
        <dbReference type="ChEBI" id="CHEBI:57980"/>
        <dbReference type="EC" id="3.1.3.15"/>
    </reaction>
</comment>
<evidence type="ECO:0000256" key="5">
    <source>
        <dbReference type="ARBA" id="ARBA00022801"/>
    </source>
</evidence>
<dbReference type="InterPro" id="IPR010140">
    <property type="entry name" value="Histidinol_P_phosphatase_HisJ"/>
</dbReference>
<protein>
    <recommendedName>
        <fullName evidence="3 8">Histidinol-phosphatase</fullName>
        <shortName evidence="8">HolPase</shortName>
        <ecNumber evidence="3 8">3.1.3.15</ecNumber>
    </recommendedName>
</protein>
<dbReference type="PANTHER" id="PTHR21039:SF0">
    <property type="entry name" value="HISTIDINOL-PHOSPHATASE"/>
    <property type="match status" value="1"/>
</dbReference>
<sequence>MREGFITYKGRNIVFTDYHTHTNNSFDSKAIMMETCQKALENGVEQICFTEHFTLNPNIPTYGHMKWEKYREDIQTCQEAFKNQPLHILKGIELCEPHKYTEEYKQLFQKEHIDFILGSVHNIKDIGLRKTLAKYSRLEAYDLYFKEMLLLVEKADIDCLAHFDLIKRYSKEAFSQDDFEKFEPLIKKILSKAIERGIGIEINTSTVEALQEPMPSHYILTLYRELGGRILTIGSDSHYSEHIGRGIKEAYALAKECGFTEVSIFENRCATFVSI</sequence>
<feature type="domain" description="PHP" evidence="9">
    <location>
        <begin position="17"/>
        <end position="205"/>
    </location>
</feature>
<evidence type="ECO:0000256" key="1">
    <source>
        <dbReference type="ARBA" id="ARBA00004970"/>
    </source>
</evidence>
<evidence type="ECO:0000259" key="9">
    <source>
        <dbReference type="Pfam" id="PF02811"/>
    </source>
</evidence>
<dbReference type="Gene3D" id="3.20.20.140">
    <property type="entry name" value="Metal-dependent hydrolases"/>
    <property type="match status" value="1"/>
</dbReference>
<dbReference type="EC" id="3.1.3.15" evidence="3 8"/>
<evidence type="ECO:0000256" key="2">
    <source>
        <dbReference type="ARBA" id="ARBA00009152"/>
    </source>
</evidence>
<dbReference type="PATRIC" id="fig|135735.6.peg.3108"/>
<dbReference type="KEGG" id="beo:BEH_14690"/>
<evidence type="ECO:0000256" key="4">
    <source>
        <dbReference type="ARBA" id="ARBA00022605"/>
    </source>
</evidence>
<dbReference type="InterPro" id="IPR004013">
    <property type="entry name" value="PHP_dom"/>
</dbReference>
<name>A0A0H4KY23_9BACI</name>
<evidence type="ECO:0000313" key="10">
    <source>
        <dbReference type="EMBL" id="AKO93213.1"/>
    </source>
</evidence>
<keyword evidence="11" id="KW-1185">Reference proteome</keyword>
<reference evidence="11" key="2">
    <citation type="submission" date="2015-06" db="EMBL/GenBank/DDBJ databases">
        <title>Genome Sequence of Bacillus endophyticus and Analysis of its Companion Mechanism in the Ketogulonigenium vulgare-Bacillus strain Consortium.</title>
        <authorList>
            <person name="Jia N."/>
            <person name="Du J."/>
            <person name="Ding M.-Z."/>
            <person name="Gao F."/>
            <person name="Yuan Y.-J."/>
        </authorList>
    </citation>
    <scope>NUCLEOTIDE SEQUENCE [LARGE SCALE GENOMIC DNA]</scope>
    <source>
        <strain evidence="11">Hbe603</strain>
    </source>
</reference>
<dbReference type="GO" id="GO:0004401">
    <property type="term" value="F:histidinol-phosphatase activity"/>
    <property type="evidence" value="ECO:0007669"/>
    <property type="project" value="UniProtKB-UniRule"/>
</dbReference>
<dbReference type="Proteomes" id="UP000036202">
    <property type="component" value="Chromosome"/>
</dbReference>
<dbReference type="PANTHER" id="PTHR21039">
    <property type="entry name" value="HISTIDINOL PHOSPHATASE-RELATED"/>
    <property type="match status" value="1"/>
</dbReference>
<evidence type="ECO:0000256" key="6">
    <source>
        <dbReference type="ARBA" id="ARBA00023102"/>
    </source>
</evidence>
<dbReference type="SUPFAM" id="SSF89550">
    <property type="entry name" value="PHP domain-like"/>
    <property type="match status" value="1"/>
</dbReference>
<comment type="pathway">
    <text evidence="1 8">Amino-acid biosynthesis; L-histidine biosynthesis; L-histidine from 5-phospho-alpha-D-ribose 1-diphosphate: step 8/9.</text>
</comment>
<dbReference type="AlphaFoldDB" id="A0A0H4KY23"/>
<evidence type="ECO:0000256" key="7">
    <source>
        <dbReference type="ARBA" id="ARBA00049158"/>
    </source>
</evidence>
<keyword evidence="6 8" id="KW-0368">Histidine biosynthesis</keyword>
<dbReference type="Pfam" id="PF02811">
    <property type="entry name" value="PHP"/>
    <property type="match status" value="1"/>
</dbReference>
<organism evidence="10 11">
    <name type="scientific">Priestia filamentosa</name>
    <dbReference type="NCBI Taxonomy" id="1402861"/>
    <lineage>
        <taxon>Bacteria</taxon>
        <taxon>Bacillati</taxon>
        <taxon>Bacillota</taxon>
        <taxon>Bacilli</taxon>
        <taxon>Bacillales</taxon>
        <taxon>Bacillaceae</taxon>
        <taxon>Priestia</taxon>
    </lineage>
</organism>
<accession>A0A0H4KY23</accession>
<dbReference type="InterPro" id="IPR016195">
    <property type="entry name" value="Pol/histidinol_Pase-like"/>
</dbReference>
<dbReference type="GO" id="GO:0000105">
    <property type="term" value="P:L-histidine biosynthetic process"/>
    <property type="evidence" value="ECO:0007669"/>
    <property type="project" value="UniProtKB-UniRule"/>
</dbReference>